<evidence type="ECO:0000313" key="1">
    <source>
        <dbReference type="EMBL" id="AJO23709.1"/>
    </source>
</evidence>
<evidence type="ECO:0000313" key="2">
    <source>
        <dbReference type="Proteomes" id="UP000032024"/>
    </source>
</evidence>
<accession>A0AAN0T848</accession>
<reference evidence="2" key="1">
    <citation type="submission" date="2015-01" db="EMBL/GenBank/DDBJ databases">
        <title>Comparative genome analysis of Bacillus coagulans HM-08, Clostridium butyricum HM-68, Bacillus subtilis HM-66 and Bacillus paralicheniformis BL-09.</title>
        <authorList>
            <person name="Zhang H."/>
        </authorList>
    </citation>
    <scope>NUCLEOTIDE SEQUENCE [LARGE SCALE GENOMIC DNA]</scope>
    <source>
        <strain evidence="2">HM-08</strain>
    </source>
</reference>
<dbReference type="AlphaFoldDB" id="A0AAN0T848"/>
<dbReference type="EMBL" id="CP010525">
    <property type="protein sequence ID" value="AJO23709.1"/>
    <property type="molecule type" value="Genomic_DNA"/>
</dbReference>
<sequence length="37" mass="4584">MFILYNRFFNLAAYLVKKFTLQRERFKPKDQYIAPGR</sequence>
<gene>
    <name evidence="1" type="ORF">SB48_HM08orf04650</name>
</gene>
<proteinExistence type="predicted"/>
<dbReference type="Proteomes" id="UP000032024">
    <property type="component" value="Chromosome"/>
</dbReference>
<name>A0AAN0T848_HEYCO</name>
<keyword evidence="2" id="KW-1185">Reference proteome</keyword>
<protein>
    <submittedName>
        <fullName evidence="1">Uncharacterized protein</fullName>
    </submittedName>
</protein>
<organism evidence="1 2">
    <name type="scientific">Heyndrickxia coagulans</name>
    <name type="common">Weizmannia coagulans</name>
    <dbReference type="NCBI Taxonomy" id="1398"/>
    <lineage>
        <taxon>Bacteria</taxon>
        <taxon>Bacillati</taxon>
        <taxon>Bacillota</taxon>
        <taxon>Bacilli</taxon>
        <taxon>Bacillales</taxon>
        <taxon>Bacillaceae</taxon>
        <taxon>Heyndrickxia</taxon>
    </lineage>
</organism>